<proteinExistence type="predicted"/>
<organism evidence="1 2">
    <name type="scientific">Paraburkholderia dioscoreae</name>
    <dbReference type="NCBI Taxonomy" id="2604047"/>
    <lineage>
        <taxon>Bacteria</taxon>
        <taxon>Pseudomonadati</taxon>
        <taxon>Pseudomonadota</taxon>
        <taxon>Betaproteobacteria</taxon>
        <taxon>Burkholderiales</taxon>
        <taxon>Burkholderiaceae</taxon>
        <taxon>Paraburkholderia</taxon>
    </lineage>
</organism>
<evidence type="ECO:0000313" key="1">
    <source>
        <dbReference type="EMBL" id="VVD34338.1"/>
    </source>
</evidence>
<name>A0A5Q4ZPR1_9BURK</name>
<reference evidence="1 2" key="1">
    <citation type="submission" date="2019-08" db="EMBL/GenBank/DDBJ databases">
        <authorList>
            <person name="Herpell B J."/>
        </authorList>
    </citation>
    <scope>NUCLEOTIDE SEQUENCE [LARGE SCALE GENOMIC DNA]</scope>
    <source>
        <strain evidence="2">Msb3</strain>
    </source>
</reference>
<gene>
    <name evidence="1" type="ORF">PDMSB3_3054</name>
</gene>
<sequence>MDTHSFSLKSQWLRSMIQVNLSGSDAEAMNHAPCDKTAQRSFVLRNLQQAEECRTEVGRSTPRNRLSIRPIAHGPFVLNRLVSN</sequence>
<dbReference type="EMBL" id="LR699554">
    <property type="protein sequence ID" value="VVD34338.1"/>
    <property type="molecule type" value="Genomic_DNA"/>
</dbReference>
<evidence type="ECO:0000313" key="2">
    <source>
        <dbReference type="Proteomes" id="UP000325811"/>
    </source>
</evidence>
<dbReference type="AlphaFoldDB" id="A0A5Q4ZPR1"/>
<accession>A0A5Q4ZPR1</accession>
<dbReference type="Proteomes" id="UP000325811">
    <property type="component" value="Chromosome II"/>
</dbReference>
<dbReference type="KEGG" id="pdio:PDMSB3_3054.1"/>
<keyword evidence="2" id="KW-1185">Reference proteome</keyword>
<protein>
    <submittedName>
        <fullName evidence="1">Uncharacterized protein</fullName>
    </submittedName>
</protein>